<feature type="transmembrane region" description="Helical" evidence="1">
    <location>
        <begin position="36"/>
        <end position="60"/>
    </location>
</feature>
<name>A0A9X0RB71_VIBME</name>
<sequence>MNSNYLTYGLYANNYQIAECRSIQDKFTKKLIGLDVFLVCFEYVLITSLLALISVHLMLFITLFNGDLLNLLSIASPNPAIIYGVALTAYLIFHLYKKHIKWTIASLKKEEIALLNLDK</sequence>
<proteinExistence type="predicted"/>
<evidence type="ECO:0000256" key="1">
    <source>
        <dbReference type="SAM" id="Phobius"/>
    </source>
</evidence>
<feature type="transmembrane region" description="Helical" evidence="1">
    <location>
        <begin position="80"/>
        <end position="96"/>
    </location>
</feature>
<accession>A0A9X0RB71</accession>
<gene>
    <name evidence="2" type="ORF">H8Q88_09995</name>
</gene>
<dbReference type="AlphaFoldDB" id="A0A9X0RB71"/>
<dbReference type="EMBL" id="JACRUP010000005">
    <property type="protein sequence ID" value="MBC5851265.1"/>
    <property type="molecule type" value="Genomic_DNA"/>
</dbReference>
<keyword evidence="1" id="KW-0812">Transmembrane</keyword>
<evidence type="ECO:0000313" key="2">
    <source>
        <dbReference type="EMBL" id="MBC5851265.1"/>
    </source>
</evidence>
<evidence type="ECO:0000313" key="3">
    <source>
        <dbReference type="Proteomes" id="UP000615796"/>
    </source>
</evidence>
<dbReference type="RefSeq" id="WP_187026046.1">
    <property type="nucleotide sequence ID" value="NZ_JACRUP010000005.1"/>
</dbReference>
<keyword evidence="3" id="KW-1185">Reference proteome</keyword>
<keyword evidence="1" id="KW-0472">Membrane</keyword>
<reference evidence="2" key="1">
    <citation type="submission" date="2020-08" db="EMBL/GenBank/DDBJ databases">
        <title>Genome Sequencing and Pan-Genome Analysis of Migratory bird Vibrio Strains, Inner Mongolia.</title>
        <authorList>
            <person name="Zheng L."/>
        </authorList>
    </citation>
    <scope>NUCLEOTIDE SEQUENCE</scope>
    <source>
        <strain evidence="2">M13F</strain>
    </source>
</reference>
<protein>
    <submittedName>
        <fullName evidence="2">Uncharacterized protein</fullName>
    </submittedName>
</protein>
<organism evidence="2 3">
    <name type="scientific">Vibrio metschnikovii</name>
    <dbReference type="NCBI Taxonomy" id="28172"/>
    <lineage>
        <taxon>Bacteria</taxon>
        <taxon>Pseudomonadati</taxon>
        <taxon>Pseudomonadota</taxon>
        <taxon>Gammaproteobacteria</taxon>
        <taxon>Vibrionales</taxon>
        <taxon>Vibrionaceae</taxon>
        <taxon>Vibrio</taxon>
    </lineage>
</organism>
<comment type="caution">
    <text evidence="2">The sequence shown here is derived from an EMBL/GenBank/DDBJ whole genome shotgun (WGS) entry which is preliminary data.</text>
</comment>
<keyword evidence="1" id="KW-1133">Transmembrane helix</keyword>
<dbReference type="Proteomes" id="UP000615796">
    <property type="component" value="Unassembled WGS sequence"/>
</dbReference>